<evidence type="ECO:0000256" key="6">
    <source>
        <dbReference type="ARBA" id="ARBA00023180"/>
    </source>
</evidence>
<organism evidence="7 8">
    <name type="scientific">Thamnidium elegans</name>
    <dbReference type="NCBI Taxonomy" id="101142"/>
    <lineage>
        <taxon>Eukaryota</taxon>
        <taxon>Fungi</taxon>
        <taxon>Fungi incertae sedis</taxon>
        <taxon>Mucoromycota</taxon>
        <taxon>Mucoromycotina</taxon>
        <taxon>Mucoromycetes</taxon>
        <taxon>Mucorales</taxon>
        <taxon>Mucorineae</taxon>
        <taxon>Mucoraceae</taxon>
        <taxon>Thamnidium</taxon>
    </lineage>
</organism>
<dbReference type="Pfam" id="PF00450">
    <property type="entry name" value="Peptidase_S10"/>
    <property type="match status" value="1"/>
</dbReference>
<dbReference type="PANTHER" id="PTHR11802">
    <property type="entry name" value="SERINE PROTEASE FAMILY S10 SERINE CARBOXYPEPTIDASE"/>
    <property type="match status" value="1"/>
</dbReference>
<dbReference type="SUPFAM" id="SSF53474">
    <property type="entry name" value="alpha/beta-Hydrolases"/>
    <property type="match status" value="1"/>
</dbReference>
<dbReference type="GO" id="GO:0004185">
    <property type="term" value="F:serine-type carboxypeptidase activity"/>
    <property type="evidence" value="ECO:0007669"/>
    <property type="project" value="UniProtKB-EC"/>
</dbReference>
<keyword evidence="4" id="KW-0645">Protease</keyword>
<gene>
    <name evidence="7" type="ORF">INT48_007822</name>
</gene>
<evidence type="ECO:0000256" key="1">
    <source>
        <dbReference type="ARBA" id="ARBA00009431"/>
    </source>
</evidence>
<protein>
    <recommendedName>
        <fullName evidence="2">carboxypeptidase C</fullName>
        <ecNumber evidence="2">3.4.16.5</ecNumber>
    </recommendedName>
</protein>
<evidence type="ECO:0000256" key="3">
    <source>
        <dbReference type="ARBA" id="ARBA00022645"/>
    </source>
</evidence>
<keyword evidence="3" id="KW-0121">Carboxypeptidase</keyword>
<feature type="non-terminal residue" evidence="7">
    <location>
        <position position="1"/>
    </location>
</feature>
<dbReference type="PANTHER" id="PTHR11802:SF113">
    <property type="entry name" value="SERINE CARBOXYPEPTIDASE CTSA-4.1"/>
    <property type="match status" value="1"/>
</dbReference>
<accession>A0A8H7SGV4</accession>
<dbReference type="AlphaFoldDB" id="A0A8H7SGV4"/>
<dbReference type="PRINTS" id="PR00724">
    <property type="entry name" value="CRBOXYPTASEC"/>
</dbReference>
<proteinExistence type="inferred from homology"/>
<dbReference type="Gene3D" id="3.40.50.1820">
    <property type="entry name" value="alpha/beta hydrolase"/>
    <property type="match status" value="1"/>
</dbReference>
<evidence type="ECO:0000313" key="7">
    <source>
        <dbReference type="EMBL" id="KAG2228836.1"/>
    </source>
</evidence>
<name>A0A8H7SGV4_9FUNG</name>
<evidence type="ECO:0000256" key="4">
    <source>
        <dbReference type="ARBA" id="ARBA00022670"/>
    </source>
</evidence>
<dbReference type="Gene3D" id="1.10.287.410">
    <property type="match status" value="1"/>
</dbReference>
<keyword evidence="5" id="KW-0378">Hydrolase</keyword>
<dbReference type="Proteomes" id="UP000613177">
    <property type="component" value="Unassembled WGS sequence"/>
</dbReference>
<dbReference type="EC" id="3.4.16.5" evidence="2"/>
<reference evidence="7" key="1">
    <citation type="submission" date="2021-01" db="EMBL/GenBank/DDBJ databases">
        <title>Metabolic potential, ecology and presence of endohyphal bacteria is reflected in genomic diversity of Mucoromycotina.</title>
        <authorList>
            <person name="Muszewska A."/>
            <person name="Okrasinska A."/>
            <person name="Steczkiewicz K."/>
            <person name="Drgas O."/>
            <person name="Orlowska M."/>
            <person name="Perlinska-Lenart U."/>
            <person name="Aleksandrzak-Piekarczyk T."/>
            <person name="Szatraj K."/>
            <person name="Zielenkiewicz U."/>
            <person name="Pilsyk S."/>
            <person name="Malc E."/>
            <person name="Mieczkowski P."/>
            <person name="Kruszewska J.S."/>
            <person name="Biernat P."/>
            <person name="Pawlowska J."/>
        </authorList>
    </citation>
    <scope>NUCLEOTIDE SEQUENCE</scope>
    <source>
        <strain evidence="7">WA0000018081</strain>
    </source>
</reference>
<keyword evidence="8" id="KW-1185">Reference proteome</keyword>
<comment type="similarity">
    <text evidence="1">Belongs to the peptidase S10 family.</text>
</comment>
<keyword evidence="6" id="KW-0325">Glycoprotein</keyword>
<dbReference type="InterPro" id="IPR001563">
    <property type="entry name" value="Peptidase_S10"/>
</dbReference>
<evidence type="ECO:0000256" key="5">
    <source>
        <dbReference type="ARBA" id="ARBA00022801"/>
    </source>
</evidence>
<dbReference type="GO" id="GO:0000324">
    <property type="term" value="C:fungal-type vacuole"/>
    <property type="evidence" value="ECO:0007669"/>
    <property type="project" value="TreeGrafter"/>
</dbReference>
<dbReference type="EMBL" id="JAEPRE010000350">
    <property type="protein sequence ID" value="KAG2228836.1"/>
    <property type="molecule type" value="Genomic_DNA"/>
</dbReference>
<comment type="caution">
    <text evidence="7">The sequence shown here is derived from an EMBL/GenBank/DDBJ whole genome shotgun (WGS) entry which is preliminary data.</text>
</comment>
<dbReference type="GO" id="GO:0006508">
    <property type="term" value="P:proteolysis"/>
    <property type="evidence" value="ECO:0007669"/>
    <property type="project" value="UniProtKB-KW"/>
</dbReference>
<evidence type="ECO:0000313" key="8">
    <source>
        <dbReference type="Proteomes" id="UP000613177"/>
    </source>
</evidence>
<dbReference type="InterPro" id="IPR029058">
    <property type="entry name" value="AB_hydrolase_fold"/>
</dbReference>
<evidence type="ECO:0000256" key="2">
    <source>
        <dbReference type="ARBA" id="ARBA00012446"/>
    </source>
</evidence>
<sequence length="369" mass="42679">ILNFCNKYSGYIDNLVTNEHIFFIFLESRFAPSTDPVVLSLNGQLGCSSITNSWFETGLCLVQKSGIETNPFSFNNVASILYIDQPTDVGYSYSTGSKLPSTTDEVIDSIYWFLQFFFNEFKQFAKNDFHIAGTSFGEHQYVPSLATRIIRENRFAMSTDKIPIELVSIILGNGLIHPHIQQLSNAAYSCDTEDNLYKPIFDKSTCQKMITHRGQCNYLTGKCNACKPANMYCKRTLEDPFYKKTHLNPYDIRKNCIPNIHIDSCYSVIKDIVSHLNRQHVKTEYGVDYKVGEFLNCNKHVKSRFKMNKNELMDTIYHIEKLLATNVRILVYAGDMNWYNNWHGQIDWLSQLDWIGQFQFNEAKYKDCL</sequence>